<feature type="region of interest" description="Disordered" evidence="2">
    <location>
        <begin position="222"/>
        <end position="246"/>
    </location>
</feature>
<dbReference type="PANTHER" id="PTHR12232">
    <property type="entry name" value="SH3 DOMAIN-BINDING GLUTAMIC ACID-RICH-LIKE PROTEIN"/>
    <property type="match status" value="1"/>
</dbReference>
<gene>
    <name evidence="3" type="ORF">RHTO0S_04e09384g</name>
</gene>
<evidence type="ECO:0000313" key="3">
    <source>
        <dbReference type="EMBL" id="CDR39784.1"/>
    </source>
</evidence>
<dbReference type="PANTHER" id="PTHR12232:SF0">
    <property type="entry name" value="THIOREDOXIN DOMAIN-CONTAINING PROTEIN"/>
    <property type="match status" value="1"/>
</dbReference>
<feature type="compositionally biased region" description="Low complexity" evidence="2">
    <location>
        <begin position="166"/>
        <end position="183"/>
    </location>
</feature>
<dbReference type="EMBL" id="LK052939">
    <property type="protein sequence ID" value="CDR39784.1"/>
    <property type="molecule type" value="Genomic_DNA"/>
</dbReference>
<feature type="region of interest" description="Disordered" evidence="2">
    <location>
        <begin position="366"/>
        <end position="448"/>
    </location>
</feature>
<dbReference type="InterPro" id="IPR036249">
    <property type="entry name" value="Thioredoxin-like_sf"/>
</dbReference>
<dbReference type="SUPFAM" id="SSF52833">
    <property type="entry name" value="Thioredoxin-like"/>
    <property type="match status" value="1"/>
</dbReference>
<dbReference type="InterPro" id="IPR051033">
    <property type="entry name" value="SH3BGR"/>
</dbReference>
<dbReference type="OrthoDB" id="9932926at2759"/>
<feature type="region of interest" description="Disordered" evidence="2">
    <location>
        <begin position="263"/>
        <end position="330"/>
    </location>
</feature>
<sequence length="448" mass="47638">MAPSIDVFVTSILSNPAIRGRHERVRRCLTSARVSYREHDVASDEAAKSMWKRKNGGKNELPCILVDGEPVGSIEDLDEAVEFGELRQFLRLDSPAAPLPASTSGSSAAPSDSTPSAQPSTTFTSHPSAPTSSKPKPSIDDFADLNLSASELAELAREIEAGETFSSALTPSTSSALDSTASKGGEGGGFSFASSATQHFDPVHSPTEPLKLEKVNFVRPLPDRPLHQAGEADELEGIEGLDEVGEDELEKLARELEEMDAEFRRKKENRLSATKGEKPPVPDKSDSGLDDPPLPSKPLPPLTSPSNLKPDLASKTTIEGDGGASLSAPLVEIEPLRLSGREKASLMADEAPREVEVQPVSELEKHVAETPLPSTDGADDARGALGRPTSTREAEAIKASLNGGQGEEASPMPHFGVEDMLPQAQGQRERGKNDVDERVINAIRGGEL</sequence>
<feature type="compositionally biased region" description="Low complexity" evidence="2">
    <location>
        <begin position="97"/>
        <end position="136"/>
    </location>
</feature>
<dbReference type="GO" id="GO:0005737">
    <property type="term" value="C:cytoplasm"/>
    <property type="evidence" value="ECO:0007669"/>
    <property type="project" value="TreeGrafter"/>
</dbReference>
<feature type="compositionally biased region" description="Basic and acidic residues" evidence="2">
    <location>
        <begin position="275"/>
        <end position="287"/>
    </location>
</feature>
<protein>
    <submittedName>
        <fullName evidence="3">RHTO0S04e09384g1_1</fullName>
    </submittedName>
</protein>
<feature type="region of interest" description="Disordered" evidence="2">
    <location>
        <begin position="166"/>
        <end position="209"/>
    </location>
</feature>
<dbReference type="PROSITE" id="PS51354">
    <property type="entry name" value="GLUTAREDOXIN_2"/>
    <property type="match status" value="1"/>
</dbReference>
<dbReference type="Pfam" id="PF04908">
    <property type="entry name" value="SH3BGR"/>
    <property type="match status" value="1"/>
</dbReference>
<name>A0A061AYG8_RHOTO</name>
<feature type="compositionally biased region" description="Basic and acidic residues" evidence="2">
    <location>
        <begin position="427"/>
        <end position="439"/>
    </location>
</feature>
<dbReference type="InterPro" id="IPR006993">
    <property type="entry name" value="Glut_rich_SH3-bd"/>
</dbReference>
<comment type="similarity">
    <text evidence="1">Belongs to the SH3BGR family.</text>
</comment>
<accession>A0A061AYG8</accession>
<feature type="region of interest" description="Disordered" evidence="2">
    <location>
        <begin position="97"/>
        <end position="142"/>
    </location>
</feature>
<reference evidence="3" key="1">
    <citation type="journal article" date="2014" name="Genome Announc.">
        <title>Draft genome sequence of Rhodosporidium toruloides CECT1137, an oleaginous yeast of biotechnological interest.</title>
        <authorList>
            <person name="Morin N."/>
            <person name="Calcas X."/>
            <person name="Devillers H."/>
            <person name="Durrens P."/>
            <person name="Sherman D.J."/>
            <person name="Nicaud J.-M."/>
            <person name="Neuveglise C."/>
        </authorList>
    </citation>
    <scope>NUCLEOTIDE SEQUENCE</scope>
    <source>
        <strain evidence="3">CECT1137</strain>
    </source>
</reference>
<evidence type="ECO:0000256" key="1">
    <source>
        <dbReference type="ARBA" id="ARBA00007764"/>
    </source>
</evidence>
<proteinExistence type="inferred from homology"/>
<evidence type="ECO:0000256" key="2">
    <source>
        <dbReference type="SAM" id="MobiDB-lite"/>
    </source>
</evidence>
<feature type="compositionally biased region" description="Acidic residues" evidence="2">
    <location>
        <begin position="231"/>
        <end position="246"/>
    </location>
</feature>
<dbReference type="Gene3D" id="3.40.30.10">
    <property type="entry name" value="Glutaredoxin"/>
    <property type="match status" value="1"/>
</dbReference>
<feature type="compositionally biased region" description="Pro residues" evidence="2">
    <location>
        <begin position="292"/>
        <end position="303"/>
    </location>
</feature>
<dbReference type="AlphaFoldDB" id="A0A061AYG8"/>
<organism evidence="3">
    <name type="scientific">Rhodotorula toruloides</name>
    <name type="common">Yeast</name>
    <name type="synonym">Rhodosporidium toruloides</name>
    <dbReference type="NCBI Taxonomy" id="5286"/>
    <lineage>
        <taxon>Eukaryota</taxon>
        <taxon>Fungi</taxon>
        <taxon>Dikarya</taxon>
        <taxon>Basidiomycota</taxon>
        <taxon>Pucciniomycotina</taxon>
        <taxon>Microbotryomycetes</taxon>
        <taxon>Sporidiobolales</taxon>
        <taxon>Sporidiobolaceae</taxon>
        <taxon>Rhodotorula</taxon>
    </lineage>
</organism>